<organism evidence="4">
    <name type="scientific">Hydatigena taeniaeformis</name>
    <name type="common">Feline tapeworm</name>
    <name type="synonym">Taenia taeniaeformis</name>
    <dbReference type="NCBI Taxonomy" id="6205"/>
    <lineage>
        <taxon>Eukaryota</taxon>
        <taxon>Metazoa</taxon>
        <taxon>Spiralia</taxon>
        <taxon>Lophotrochozoa</taxon>
        <taxon>Platyhelminthes</taxon>
        <taxon>Cestoda</taxon>
        <taxon>Eucestoda</taxon>
        <taxon>Cyclophyllidea</taxon>
        <taxon>Taeniidae</taxon>
        <taxon>Hydatigera</taxon>
    </lineage>
</organism>
<dbReference type="OrthoDB" id="415411at2759"/>
<accession>A0A0R3WQY1</accession>
<dbReference type="Proteomes" id="UP000274429">
    <property type="component" value="Unassembled WGS sequence"/>
</dbReference>
<feature type="signal peptide" evidence="1">
    <location>
        <begin position="1"/>
        <end position="29"/>
    </location>
</feature>
<dbReference type="GO" id="GO:0016787">
    <property type="term" value="F:hydrolase activity"/>
    <property type="evidence" value="ECO:0007669"/>
    <property type="project" value="UniProtKB-ARBA"/>
</dbReference>
<dbReference type="PANTHER" id="PTHR10151:SF120">
    <property type="entry name" value="BIS(5'-ADENOSYL)-TRIPHOSPHATASE"/>
    <property type="match status" value="1"/>
</dbReference>
<dbReference type="EMBL" id="UYWX01001995">
    <property type="protein sequence ID" value="VDM22063.1"/>
    <property type="molecule type" value="Genomic_DNA"/>
</dbReference>
<dbReference type="STRING" id="6205.A0A0R3WQY1"/>
<dbReference type="CDD" id="cd16018">
    <property type="entry name" value="Enpp"/>
    <property type="match status" value="1"/>
</dbReference>
<reference evidence="4" key="1">
    <citation type="submission" date="2017-02" db="UniProtKB">
        <authorList>
            <consortium name="WormBaseParasite"/>
        </authorList>
    </citation>
    <scope>IDENTIFICATION</scope>
</reference>
<dbReference type="Gene3D" id="3.40.720.10">
    <property type="entry name" value="Alkaline Phosphatase, subunit A"/>
    <property type="match status" value="1"/>
</dbReference>
<dbReference type="AlphaFoldDB" id="A0A0R3WQY1"/>
<evidence type="ECO:0000256" key="1">
    <source>
        <dbReference type="SAM" id="SignalP"/>
    </source>
</evidence>
<reference evidence="2 3" key="2">
    <citation type="submission" date="2018-11" db="EMBL/GenBank/DDBJ databases">
        <authorList>
            <consortium name="Pathogen Informatics"/>
        </authorList>
    </citation>
    <scope>NUCLEOTIDE SEQUENCE [LARGE SCALE GENOMIC DNA]</scope>
</reference>
<dbReference type="WBParaSite" id="TTAC_0000317101-mRNA-1">
    <property type="protein sequence ID" value="TTAC_0000317101-mRNA-1"/>
    <property type="gene ID" value="TTAC_0000317101"/>
</dbReference>
<dbReference type="InterPro" id="IPR002591">
    <property type="entry name" value="Phosphodiest/P_Trfase"/>
</dbReference>
<evidence type="ECO:0000313" key="4">
    <source>
        <dbReference type="WBParaSite" id="TTAC_0000317101-mRNA-1"/>
    </source>
</evidence>
<keyword evidence="3" id="KW-1185">Reference proteome</keyword>
<feature type="chain" id="PRO_5043132986" evidence="1">
    <location>
        <begin position="30"/>
        <end position="482"/>
    </location>
</feature>
<name>A0A0R3WQY1_HYDTA</name>
<sequence>MALAGINTWNGGFALWVFVVLCLFSESFCCNRSKVILISFDGFRHDYLDMAKSEGRNVSAFESLYRRGFRGRVVPIMPTITFPTHFATATGRYAENHGIMANIFYSPEYNVSFSYRNALDALDPRWWDYNDNEPIWMTNERHAKRKSCVYFWPGSASTYANKFPSRRQVVYNSSIDFSTRVDKVLQWMQNDDTITLCMLYMEEPDVSGHRFGPNSQEVLDKVEELNYVVGNLVQKIGLIPRLRDSVNLILTSDHGMAEVQDHNVVPLYNILDPKSYIANPSRVFFGIWPRHGGPSVMEMKSKIIKANITGLSVYLKRDLPDRFHYINTPRCPPLILIADQNYVIRHTPLQHYGRGEHGYDNLNTQMHALMIAAGPKVKQLNGVQLIQQVDIYALICGILELQTPNKIDGDLMRVAGLIEPPPTSNFINKFMFYSRNALPTDTSARSVTVKRTLLLVGELVMIVYNMQLYMQCRNALKDGIWM</sequence>
<gene>
    <name evidence="2" type="ORF">TTAC_LOCUS3156</name>
</gene>
<dbReference type="Gene3D" id="3.30.1360.180">
    <property type="match status" value="1"/>
</dbReference>
<keyword evidence="1" id="KW-0732">Signal</keyword>
<dbReference type="Pfam" id="PF01663">
    <property type="entry name" value="Phosphodiest"/>
    <property type="match status" value="1"/>
</dbReference>
<protein>
    <submittedName>
        <fullName evidence="4">Ectonucleotide pyrophosphatase/phosphodiesterase family member 4</fullName>
    </submittedName>
</protein>
<dbReference type="PANTHER" id="PTHR10151">
    <property type="entry name" value="ECTONUCLEOTIDE PYROPHOSPHATASE/PHOSPHODIESTERASE"/>
    <property type="match status" value="1"/>
</dbReference>
<dbReference type="SUPFAM" id="SSF53649">
    <property type="entry name" value="Alkaline phosphatase-like"/>
    <property type="match status" value="1"/>
</dbReference>
<proteinExistence type="predicted"/>
<evidence type="ECO:0000313" key="3">
    <source>
        <dbReference type="Proteomes" id="UP000274429"/>
    </source>
</evidence>
<dbReference type="InterPro" id="IPR017850">
    <property type="entry name" value="Alkaline_phosphatase_core_sf"/>
</dbReference>
<evidence type="ECO:0000313" key="2">
    <source>
        <dbReference type="EMBL" id="VDM22063.1"/>
    </source>
</evidence>